<dbReference type="EMBL" id="PQIB02000008">
    <property type="protein sequence ID" value="RLN05281.1"/>
    <property type="molecule type" value="Genomic_DNA"/>
</dbReference>
<evidence type="ECO:0000256" key="1">
    <source>
        <dbReference type="ARBA" id="ARBA00022842"/>
    </source>
</evidence>
<keyword evidence="2" id="KW-0472">Membrane</keyword>
<dbReference type="GO" id="GO:0005388">
    <property type="term" value="F:P-type calcium transporter activity"/>
    <property type="evidence" value="ECO:0007669"/>
    <property type="project" value="TreeGrafter"/>
</dbReference>
<keyword evidence="1" id="KW-0460">Magnesium</keyword>
<name>A0A3L6RN12_PANMI</name>
<dbReference type="InterPro" id="IPR023298">
    <property type="entry name" value="ATPase_P-typ_TM_dom_sf"/>
</dbReference>
<comment type="caution">
    <text evidence="3">The sequence shown here is derived from an EMBL/GenBank/DDBJ whole genome shotgun (WGS) entry which is preliminary data.</text>
</comment>
<feature type="transmembrane region" description="Helical" evidence="2">
    <location>
        <begin position="134"/>
        <end position="150"/>
    </location>
</feature>
<keyword evidence="2" id="KW-1133">Transmembrane helix</keyword>
<organism evidence="3 4">
    <name type="scientific">Panicum miliaceum</name>
    <name type="common">Proso millet</name>
    <name type="synonym">Broomcorn millet</name>
    <dbReference type="NCBI Taxonomy" id="4540"/>
    <lineage>
        <taxon>Eukaryota</taxon>
        <taxon>Viridiplantae</taxon>
        <taxon>Streptophyta</taxon>
        <taxon>Embryophyta</taxon>
        <taxon>Tracheophyta</taxon>
        <taxon>Spermatophyta</taxon>
        <taxon>Magnoliopsida</taxon>
        <taxon>Liliopsida</taxon>
        <taxon>Poales</taxon>
        <taxon>Poaceae</taxon>
        <taxon>PACMAD clade</taxon>
        <taxon>Panicoideae</taxon>
        <taxon>Panicodae</taxon>
        <taxon>Paniceae</taxon>
        <taxon>Panicinae</taxon>
        <taxon>Panicum</taxon>
        <taxon>Panicum sect. Panicum</taxon>
    </lineage>
</organism>
<dbReference type="PANTHER" id="PTHR24093:SF462">
    <property type="entry name" value="CALCIUM-TRANSPORTING ATPASE 11, PLASMA MEMBRANE-TYPE-RELATED"/>
    <property type="match status" value="1"/>
</dbReference>
<dbReference type="Gene3D" id="1.20.1110.10">
    <property type="entry name" value="Calcium-transporting ATPase, transmembrane domain"/>
    <property type="match status" value="1"/>
</dbReference>
<protein>
    <submittedName>
        <fullName evidence="3">Uncharacterized protein</fullName>
    </submittedName>
</protein>
<evidence type="ECO:0000313" key="4">
    <source>
        <dbReference type="Proteomes" id="UP000275267"/>
    </source>
</evidence>
<dbReference type="PANTHER" id="PTHR24093">
    <property type="entry name" value="CATION TRANSPORTING ATPASE"/>
    <property type="match status" value="1"/>
</dbReference>
<dbReference type="SUPFAM" id="SSF81665">
    <property type="entry name" value="Calcium ATPase, transmembrane domain M"/>
    <property type="match status" value="1"/>
</dbReference>
<reference evidence="4" key="1">
    <citation type="journal article" date="2019" name="Nat. Commun.">
        <title>The genome of broomcorn millet.</title>
        <authorList>
            <person name="Zou C."/>
            <person name="Miki D."/>
            <person name="Li D."/>
            <person name="Tang Q."/>
            <person name="Xiao L."/>
            <person name="Rajput S."/>
            <person name="Deng P."/>
            <person name="Jia W."/>
            <person name="Huang R."/>
            <person name="Zhang M."/>
            <person name="Sun Y."/>
            <person name="Hu J."/>
            <person name="Fu X."/>
            <person name="Schnable P.S."/>
            <person name="Li F."/>
            <person name="Zhang H."/>
            <person name="Feng B."/>
            <person name="Zhu X."/>
            <person name="Liu R."/>
            <person name="Schnable J.C."/>
            <person name="Zhu J.-K."/>
            <person name="Zhang H."/>
        </authorList>
    </citation>
    <scope>NUCLEOTIDE SEQUENCE [LARGE SCALE GENOMIC DNA]</scope>
</reference>
<keyword evidence="2" id="KW-0812">Transmembrane</keyword>
<gene>
    <name evidence="3" type="ORF">C2845_PM13G25340</name>
</gene>
<dbReference type="AlphaFoldDB" id="A0A3L6RN12"/>
<dbReference type="GO" id="GO:0005886">
    <property type="term" value="C:plasma membrane"/>
    <property type="evidence" value="ECO:0007669"/>
    <property type="project" value="TreeGrafter"/>
</dbReference>
<keyword evidence="4" id="KW-1185">Reference proteome</keyword>
<evidence type="ECO:0000313" key="3">
    <source>
        <dbReference type="EMBL" id="RLN05281.1"/>
    </source>
</evidence>
<evidence type="ECO:0000256" key="2">
    <source>
        <dbReference type="SAM" id="Phobius"/>
    </source>
</evidence>
<accession>A0A3L6RN12</accession>
<sequence length="200" mass="22275">MTAASGGSGAASLQVKWISWIIQSSVVSLKSGEIAIHLSACETVGSAGTVRTDKTGIVMTNHMVVDEVAKGSADVIVFDDNFTTIINLGRWDLAFYMNIQKFMQFQLIVNIVAIVIHFVFACITGAVIIYDYDALLYASMVVPLFLLYYYRKYSHSSAVVVGRYDYAYLRSFSSTEPPNDEIMKRPPVRRGESFITKVLW</sequence>
<proteinExistence type="predicted"/>
<dbReference type="STRING" id="4540.A0A3L6RN12"/>
<dbReference type="Proteomes" id="UP000275267">
    <property type="component" value="Unassembled WGS sequence"/>
</dbReference>
<feature type="transmembrane region" description="Helical" evidence="2">
    <location>
        <begin position="107"/>
        <end position="128"/>
    </location>
</feature>